<feature type="compositionally biased region" description="Polar residues" evidence="1">
    <location>
        <begin position="48"/>
        <end position="66"/>
    </location>
</feature>
<sequence length="106" mass="11859">VPSAVNPSASYVQPLTSQQPSQSITSAAATRRNRTRRRGQAARQSQQHTNDVNQHSVDISVDNASPTRADHPTRATITGMMREAINRYSDFLDTGFRLYDRMLDEL</sequence>
<reference evidence="2" key="1">
    <citation type="submission" date="2021-02" db="EMBL/GenBank/DDBJ databases">
        <authorList>
            <person name="Nowell W R."/>
        </authorList>
    </citation>
    <scope>NUCLEOTIDE SEQUENCE</scope>
</reference>
<dbReference type="Proteomes" id="UP000682733">
    <property type="component" value="Unassembled WGS sequence"/>
</dbReference>
<feature type="compositionally biased region" description="Basic residues" evidence="1">
    <location>
        <begin position="31"/>
        <end position="40"/>
    </location>
</feature>
<dbReference type="AlphaFoldDB" id="A0A8S2XSI6"/>
<evidence type="ECO:0000313" key="3">
    <source>
        <dbReference type="Proteomes" id="UP000682733"/>
    </source>
</evidence>
<proteinExistence type="predicted"/>
<organism evidence="2 3">
    <name type="scientific">Didymodactylos carnosus</name>
    <dbReference type="NCBI Taxonomy" id="1234261"/>
    <lineage>
        <taxon>Eukaryota</taxon>
        <taxon>Metazoa</taxon>
        <taxon>Spiralia</taxon>
        <taxon>Gnathifera</taxon>
        <taxon>Rotifera</taxon>
        <taxon>Eurotatoria</taxon>
        <taxon>Bdelloidea</taxon>
        <taxon>Philodinida</taxon>
        <taxon>Philodinidae</taxon>
        <taxon>Didymodactylos</taxon>
    </lineage>
</organism>
<comment type="caution">
    <text evidence="2">The sequence shown here is derived from an EMBL/GenBank/DDBJ whole genome shotgun (WGS) entry which is preliminary data.</text>
</comment>
<name>A0A8S2XSI6_9BILA</name>
<accession>A0A8S2XSI6</accession>
<dbReference type="EMBL" id="CAJOBA010099779">
    <property type="protein sequence ID" value="CAF4516187.1"/>
    <property type="molecule type" value="Genomic_DNA"/>
</dbReference>
<feature type="compositionally biased region" description="Polar residues" evidence="1">
    <location>
        <begin position="1"/>
        <end position="24"/>
    </location>
</feature>
<feature type="non-terminal residue" evidence="2">
    <location>
        <position position="106"/>
    </location>
</feature>
<feature type="region of interest" description="Disordered" evidence="1">
    <location>
        <begin position="1"/>
        <end position="72"/>
    </location>
</feature>
<evidence type="ECO:0000313" key="2">
    <source>
        <dbReference type="EMBL" id="CAF4516187.1"/>
    </source>
</evidence>
<protein>
    <submittedName>
        <fullName evidence="2">Uncharacterized protein</fullName>
    </submittedName>
</protein>
<gene>
    <name evidence="2" type="ORF">TMI583_LOCUS48537</name>
</gene>
<evidence type="ECO:0000256" key="1">
    <source>
        <dbReference type="SAM" id="MobiDB-lite"/>
    </source>
</evidence>